<evidence type="ECO:0000313" key="1">
    <source>
        <dbReference type="EMBL" id="JAH63960.1"/>
    </source>
</evidence>
<organism evidence="1">
    <name type="scientific">Anguilla anguilla</name>
    <name type="common">European freshwater eel</name>
    <name type="synonym">Muraena anguilla</name>
    <dbReference type="NCBI Taxonomy" id="7936"/>
    <lineage>
        <taxon>Eukaryota</taxon>
        <taxon>Metazoa</taxon>
        <taxon>Chordata</taxon>
        <taxon>Craniata</taxon>
        <taxon>Vertebrata</taxon>
        <taxon>Euteleostomi</taxon>
        <taxon>Actinopterygii</taxon>
        <taxon>Neopterygii</taxon>
        <taxon>Teleostei</taxon>
        <taxon>Anguilliformes</taxon>
        <taxon>Anguillidae</taxon>
        <taxon>Anguilla</taxon>
    </lineage>
</organism>
<reference evidence="1" key="2">
    <citation type="journal article" date="2015" name="Fish Shellfish Immunol.">
        <title>Early steps in the European eel (Anguilla anguilla)-Vibrio vulnificus interaction in the gills: Role of the RtxA13 toxin.</title>
        <authorList>
            <person name="Callol A."/>
            <person name="Pajuelo D."/>
            <person name="Ebbesson L."/>
            <person name="Teles M."/>
            <person name="MacKenzie S."/>
            <person name="Amaro C."/>
        </authorList>
    </citation>
    <scope>NUCLEOTIDE SEQUENCE</scope>
</reference>
<reference evidence="1" key="1">
    <citation type="submission" date="2014-11" db="EMBL/GenBank/DDBJ databases">
        <authorList>
            <person name="Amaro Gonzalez C."/>
        </authorList>
    </citation>
    <scope>NUCLEOTIDE SEQUENCE</scope>
</reference>
<protein>
    <submittedName>
        <fullName evidence="1">Uncharacterized protein</fullName>
    </submittedName>
</protein>
<dbReference type="EMBL" id="GBXM01044617">
    <property type="protein sequence ID" value="JAH63960.1"/>
    <property type="molecule type" value="Transcribed_RNA"/>
</dbReference>
<dbReference type="AlphaFoldDB" id="A0A0E9UFF4"/>
<proteinExistence type="predicted"/>
<name>A0A0E9UFF4_ANGAN</name>
<sequence>MALDKSGALRRCCTEGSSRLVSRVNFTWILDR</sequence>
<accession>A0A0E9UFF4</accession>